<evidence type="ECO:0000256" key="1">
    <source>
        <dbReference type="ARBA" id="ARBA00005054"/>
    </source>
</evidence>
<dbReference type="HAMAP" id="MF_01930">
    <property type="entry name" value="PurN"/>
    <property type="match status" value="1"/>
</dbReference>
<dbReference type="GO" id="GO:0006189">
    <property type="term" value="P:'de novo' IMP biosynthetic process"/>
    <property type="evidence" value="ECO:0007669"/>
    <property type="project" value="InterPro"/>
</dbReference>
<evidence type="ECO:0000313" key="6">
    <source>
        <dbReference type="EMBL" id="MPL76908.1"/>
    </source>
</evidence>
<accession>A0A644UD37</accession>
<evidence type="ECO:0000256" key="2">
    <source>
        <dbReference type="ARBA" id="ARBA00012254"/>
    </source>
</evidence>
<dbReference type="SUPFAM" id="SSF53328">
    <property type="entry name" value="Formyltransferase"/>
    <property type="match status" value="1"/>
</dbReference>
<evidence type="ECO:0000256" key="3">
    <source>
        <dbReference type="ARBA" id="ARBA00022679"/>
    </source>
</evidence>
<sequence length="190" mass="21946">MMKKIAIFASGSGTNFQRIAEYFKGNADIKVDILIVNKKDAYAIERAKKLSIEYMYYNREDFYSSDKVLNTLKEREIDFIVLAGFLWLMPENILKQYPNKIINIHPALLPKFGGKGMYGHNVHQAVVENKEKETGITIHYVNQHYDEGEIIFQAKCKVHPEDDADMVASKIHLLEQEHFPKIIELVLKGE</sequence>
<dbReference type="NCBIfam" id="TIGR00639">
    <property type="entry name" value="PurN"/>
    <property type="match status" value="1"/>
</dbReference>
<dbReference type="EMBL" id="VSSQ01000101">
    <property type="protein sequence ID" value="MPL76908.1"/>
    <property type="molecule type" value="Genomic_DNA"/>
</dbReference>
<evidence type="ECO:0000259" key="5">
    <source>
        <dbReference type="Pfam" id="PF00551"/>
    </source>
</evidence>
<dbReference type="GO" id="GO:0005829">
    <property type="term" value="C:cytosol"/>
    <property type="evidence" value="ECO:0007669"/>
    <property type="project" value="TreeGrafter"/>
</dbReference>
<dbReference type="Pfam" id="PF00551">
    <property type="entry name" value="Formyl_trans_N"/>
    <property type="match status" value="1"/>
</dbReference>
<dbReference type="InterPro" id="IPR002376">
    <property type="entry name" value="Formyl_transf_N"/>
</dbReference>
<dbReference type="PANTHER" id="PTHR43369">
    <property type="entry name" value="PHOSPHORIBOSYLGLYCINAMIDE FORMYLTRANSFERASE"/>
    <property type="match status" value="1"/>
</dbReference>
<dbReference type="AlphaFoldDB" id="A0A644UD37"/>
<feature type="domain" description="Formyl transferase N-terminal" evidence="5">
    <location>
        <begin position="3"/>
        <end position="182"/>
    </location>
</feature>
<reference evidence="6" key="1">
    <citation type="submission" date="2019-08" db="EMBL/GenBank/DDBJ databases">
        <authorList>
            <person name="Kucharzyk K."/>
            <person name="Murdoch R.W."/>
            <person name="Higgins S."/>
            <person name="Loffler F."/>
        </authorList>
    </citation>
    <scope>NUCLEOTIDE SEQUENCE</scope>
</reference>
<gene>
    <name evidence="6" type="primary">purN_11</name>
    <name evidence="6" type="ORF">SDC9_22759</name>
</gene>
<dbReference type="EC" id="2.1.2.2" evidence="2"/>
<dbReference type="CDD" id="cd08645">
    <property type="entry name" value="FMT_core_GART"/>
    <property type="match status" value="1"/>
</dbReference>
<dbReference type="PANTHER" id="PTHR43369:SF2">
    <property type="entry name" value="PHOSPHORIBOSYLGLYCINAMIDE FORMYLTRANSFERASE"/>
    <property type="match status" value="1"/>
</dbReference>
<evidence type="ECO:0000256" key="4">
    <source>
        <dbReference type="ARBA" id="ARBA00022755"/>
    </source>
</evidence>
<dbReference type="InterPro" id="IPR036477">
    <property type="entry name" value="Formyl_transf_N_sf"/>
</dbReference>
<organism evidence="6">
    <name type="scientific">bioreactor metagenome</name>
    <dbReference type="NCBI Taxonomy" id="1076179"/>
    <lineage>
        <taxon>unclassified sequences</taxon>
        <taxon>metagenomes</taxon>
        <taxon>ecological metagenomes</taxon>
    </lineage>
</organism>
<name>A0A644UD37_9ZZZZ</name>
<dbReference type="GO" id="GO:0004644">
    <property type="term" value="F:phosphoribosylglycinamide formyltransferase activity"/>
    <property type="evidence" value="ECO:0007669"/>
    <property type="project" value="UniProtKB-EC"/>
</dbReference>
<keyword evidence="4" id="KW-0658">Purine biosynthesis</keyword>
<comment type="caution">
    <text evidence="6">The sequence shown here is derived from an EMBL/GenBank/DDBJ whole genome shotgun (WGS) entry which is preliminary data.</text>
</comment>
<proteinExistence type="inferred from homology"/>
<dbReference type="InterPro" id="IPR004607">
    <property type="entry name" value="GART"/>
</dbReference>
<dbReference type="Gene3D" id="3.40.50.170">
    <property type="entry name" value="Formyl transferase, N-terminal domain"/>
    <property type="match status" value="1"/>
</dbReference>
<protein>
    <recommendedName>
        <fullName evidence="2">phosphoribosylglycinamide formyltransferase 1</fullName>
        <ecNumber evidence="2">2.1.2.2</ecNumber>
    </recommendedName>
</protein>
<comment type="pathway">
    <text evidence="1">Purine metabolism; IMP biosynthesis via de novo pathway; N(2)-formyl-N(1)-(5-phospho-D-ribosyl)glycinamide from N(1)-(5-phospho-D-ribosyl)glycinamide (10-formyl THF route): step 1/1.</text>
</comment>
<keyword evidence="3 6" id="KW-0808">Transferase</keyword>